<dbReference type="STRING" id="558155.SAMN04487911_103128"/>
<organism evidence="17 18">
    <name type="scientific">Arenibacter nanhaiticus</name>
    <dbReference type="NCBI Taxonomy" id="558155"/>
    <lineage>
        <taxon>Bacteria</taxon>
        <taxon>Pseudomonadati</taxon>
        <taxon>Bacteroidota</taxon>
        <taxon>Flavobacteriia</taxon>
        <taxon>Flavobacteriales</taxon>
        <taxon>Flavobacteriaceae</taxon>
        <taxon>Arenibacter</taxon>
    </lineage>
</organism>
<evidence type="ECO:0000313" key="18">
    <source>
        <dbReference type="Proteomes" id="UP000184231"/>
    </source>
</evidence>
<dbReference type="Gene3D" id="2.60.40.10">
    <property type="entry name" value="Immunoglobulins"/>
    <property type="match status" value="1"/>
</dbReference>
<dbReference type="EMBL" id="FQYX01000003">
    <property type="protein sequence ID" value="SHI57615.1"/>
    <property type="molecule type" value="Genomic_DNA"/>
</dbReference>
<dbReference type="SUPFAM" id="SSF52172">
    <property type="entry name" value="CheY-like"/>
    <property type="match status" value="1"/>
</dbReference>
<dbReference type="InterPro" id="IPR013783">
    <property type="entry name" value="Ig-like_fold"/>
</dbReference>
<keyword evidence="5" id="KW-0547">Nucleotide-binding</keyword>
<dbReference type="Proteomes" id="UP000184231">
    <property type="component" value="Unassembled WGS sequence"/>
</dbReference>
<feature type="domain" description="HTH araC/xylS-type" evidence="14">
    <location>
        <begin position="1246"/>
        <end position="1345"/>
    </location>
</feature>
<dbReference type="PANTHER" id="PTHR43547:SF2">
    <property type="entry name" value="HYBRID SIGNAL TRANSDUCTION HISTIDINE KINASE C"/>
    <property type="match status" value="1"/>
</dbReference>
<keyword evidence="3 12" id="KW-0597">Phosphoprotein</keyword>
<keyword evidence="6 17" id="KW-0418">Kinase</keyword>
<keyword evidence="13" id="KW-0812">Transmembrane</keyword>
<dbReference type="InterPro" id="IPR009057">
    <property type="entry name" value="Homeodomain-like_sf"/>
</dbReference>
<proteinExistence type="predicted"/>
<evidence type="ECO:0000256" key="11">
    <source>
        <dbReference type="ARBA" id="ARBA00023163"/>
    </source>
</evidence>
<keyword evidence="10" id="KW-0238">DNA-binding</keyword>
<dbReference type="InterPro" id="IPR015943">
    <property type="entry name" value="WD40/YVTN_repeat-like_dom_sf"/>
</dbReference>
<name>A0A1M6C9D9_9FLAO</name>
<dbReference type="Pfam" id="PF07494">
    <property type="entry name" value="Reg_prop"/>
    <property type="match status" value="2"/>
</dbReference>
<keyword evidence="13" id="KW-1133">Transmembrane helix</keyword>
<evidence type="ECO:0000256" key="2">
    <source>
        <dbReference type="ARBA" id="ARBA00012438"/>
    </source>
</evidence>
<dbReference type="Gene3D" id="3.40.50.2300">
    <property type="match status" value="1"/>
</dbReference>
<evidence type="ECO:0000259" key="15">
    <source>
        <dbReference type="PROSITE" id="PS50109"/>
    </source>
</evidence>
<dbReference type="Gene3D" id="1.10.10.60">
    <property type="entry name" value="Homeodomain-like"/>
    <property type="match status" value="1"/>
</dbReference>
<dbReference type="InterPro" id="IPR018062">
    <property type="entry name" value="HTH_AraC-typ_CS"/>
</dbReference>
<evidence type="ECO:0000256" key="4">
    <source>
        <dbReference type="ARBA" id="ARBA00022679"/>
    </source>
</evidence>
<dbReference type="Pfam" id="PF12833">
    <property type="entry name" value="HTH_18"/>
    <property type="match status" value="1"/>
</dbReference>
<dbReference type="SMART" id="SM00448">
    <property type="entry name" value="REC"/>
    <property type="match status" value="1"/>
</dbReference>
<evidence type="ECO:0000256" key="5">
    <source>
        <dbReference type="ARBA" id="ARBA00022741"/>
    </source>
</evidence>
<feature type="domain" description="Histidine kinase" evidence="15">
    <location>
        <begin position="838"/>
        <end position="1058"/>
    </location>
</feature>
<evidence type="ECO:0000256" key="13">
    <source>
        <dbReference type="SAM" id="Phobius"/>
    </source>
</evidence>
<comment type="catalytic activity">
    <reaction evidence="1">
        <text>ATP + protein L-histidine = ADP + protein N-phospho-L-histidine.</text>
        <dbReference type="EC" id="2.7.13.3"/>
    </reaction>
</comment>
<dbReference type="InterPro" id="IPR011110">
    <property type="entry name" value="Reg_prop"/>
</dbReference>
<dbReference type="SMART" id="SM00388">
    <property type="entry name" value="HisKA"/>
    <property type="match status" value="1"/>
</dbReference>
<dbReference type="InterPro" id="IPR001789">
    <property type="entry name" value="Sig_transdc_resp-reg_receiver"/>
</dbReference>
<dbReference type="SUPFAM" id="SSF47384">
    <property type="entry name" value="Homodimeric domain of signal transducing histidine kinase"/>
    <property type="match status" value="1"/>
</dbReference>
<evidence type="ECO:0000256" key="12">
    <source>
        <dbReference type="PROSITE-ProRule" id="PRU00169"/>
    </source>
</evidence>
<dbReference type="InterPro" id="IPR003661">
    <property type="entry name" value="HisK_dim/P_dom"/>
</dbReference>
<keyword evidence="7" id="KW-0067">ATP-binding</keyword>
<dbReference type="InterPro" id="IPR036890">
    <property type="entry name" value="HATPase_C_sf"/>
</dbReference>
<dbReference type="SUPFAM" id="SSF46689">
    <property type="entry name" value="Homeodomain-like"/>
    <property type="match status" value="1"/>
</dbReference>
<evidence type="ECO:0000256" key="10">
    <source>
        <dbReference type="ARBA" id="ARBA00023125"/>
    </source>
</evidence>
<evidence type="ECO:0000256" key="8">
    <source>
        <dbReference type="ARBA" id="ARBA00023012"/>
    </source>
</evidence>
<dbReference type="CDD" id="cd00075">
    <property type="entry name" value="HATPase"/>
    <property type="match status" value="1"/>
</dbReference>
<keyword evidence="9" id="KW-0805">Transcription regulation</keyword>
<dbReference type="GO" id="GO:0005524">
    <property type="term" value="F:ATP binding"/>
    <property type="evidence" value="ECO:0007669"/>
    <property type="project" value="UniProtKB-KW"/>
</dbReference>
<keyword evidence="4" id="KW-0808">Transferase</keyword>
<dbReference type="InterPro" id="IPR004358">
    <property type="entry name" value="Sig_transdc_His_kin-like_C"/>
</dbReference>
<dbReference type="InterPro" id="IPR011006">
    <property type="entry name" value="CheY-like_superfamily"/>
</dbReference>
<protein>
    <recommendedName>
        <fullName evidence="2">histidine kinase</fullName>
        <ecNumber evidence="2">2.7.13.3</ecNumber>
    </recommendedName>
</protein>
<dbReference type="PRINTS" id="PR00344">
    <property type="entry name" value="BCTRLSENSOR"/>
</dbReference>
<gene>
    <name evidence="17" type="ORF">SAMN04487911_103128</name>
</gene>
<evidence type="ECO:0000256" key="7">
    <source>
        <dbReference type="ARBA" id="ARBA00022840"/>
    </source>
</evidence>
<evidence type="ECO:0000256" key="6">
    <source>
        <dbReference type="ARBA" id="ARBA00022777"/>
    </source>
</evidence>
<dbReference type="SMART" id="SM00342">
    <property type="entry name" value="HTH_ARAC"/>
    <property type="match status" value="1"/>
</dbReference>
<dbReference type="PROSITE" id="PS50109">
    <property type="entry name" value="HIS_KIN"/>
    <property type="match status" value="1"/>
</dbReference>
<dbReference type="SUPFAM" id="SSF63829">
    <property type="entry name" value="Calcium-dependent phosphotriesterase"/>
    <property type="match status" value="2"/>
</dbReference>
<dbReference type="InterPro" id="IPR003594">
    <property type="entry name" value="HATPase_dom"/>
</dbReference>
<dbReference type="Gene3D" id="2.130.10.10">
    <property type="entry name" value="YVTN repeat-like/Quinoprotein amine dehydrogenase"/>
    <property type="match status" value="2"/>
</dbReference>
<keyword evidence="11" id="KW-0804">Transcription</keyword>
<dbReference type="GO" id="GO:0043565">
    <property type="term" value="F:sequence-specific DNA binding"/>
    <property type="evidence" value="ECO:0007669"/>
    <property type="project" value="InterPro"/>
</dbReference>
<dbReference type="InterPro" id="IPR018060">
    <property type="entry name" value="HTH_AraC"/>
</dbReference>
<dbReference type="FunFam" id="3.30.565.10:FF:000037">
    <property type="entry name" value="Hybrid sensor histidine kinase/response regulator"/>
    <property type="match status" value="1"/>
</dbReference>
<dbReference type="Pfam" id="PF00072">
    <property type="entry name" value="Response_reg"/>
    <property type="match status" value="1"/>
</dbReference>
<reference evidence="18" key="1">
    <citation type="submission" date="2016-11" db="EMBL/GenBank/DDBJ databases">
        <authorList>
            <person name="Varghese N."/>
            <person name="Submissions S."/>
        </authorList>
    </citation>
    <scope>NUCLEOTIDE SEQUENCE [LARGE SCALE GENOMIC DNA]</scope>
    <source>
        <strain evidence="18">CGMCC 1.8863</strain>
    </source>
</reference>
<evidence type="ECO:0000313" key="17">
    <source>
        <dbReference type="EMBL" id="SHI57615.1"/>
    </source>
</evidence>
<dbReference type="PROSITE" id="PS50110">
    <property type="entry name" value="RESPONSE_REGULATORY"/>
    <property type="match status" value="1"/>
</dbReference>
<sequence>MVFSKSLMILIGVIFYSLGMCAQNSVGFRHVSAVVDNKNLNISNTTQDPLGNIWMVCHSGILVYDGYSFELTTNESIFSMINAKEKVDNLVRDHKGNMWVLSNQGQVVRYNFKKGNYEEINESLLRGELITAILNKGKSLWFASDKGNIYRFKDSKMELMTKVSKITSSLNKIVDIEIRDSTGLYVSTADSRIFDYSLKSKEFSELEGPFTGFPGIVRLHADKHNRLWIGTETYGLFVYDMETKSFIQDQFFKNETHIIDNELILDLFGDSQGNVWVGTDGGGLYRVDSKTGTIDLFTKNDFSEFSLRSNTILHINEDNHHNIWICTNYGSINVLPSNNNNIFYHPGSKNGKTQRVLSIYKTKGGTLWLGTDGDGITKIEFQGDSITQEYQYFKENDDEKGFYIQSIAEDNRGNMWFGTYKNGLWHYDIKKDRFKKIKLYNVKNHEGTDVRTVYKDRKGRIWVGSNIQTNVYSDALELLASFDNNSHGLNGNIVESIFEDNNDVIWLGLYEGGLFNFNENLSDLSHSSFTDHSFDKHGNRMNAAARSITQVTEEELLLIGKRGALFKYNIINNTFVNFEQLINIPHQNFSAILMEDKENIWLSSTSGISHLDLKNDSLTNFYAADGFQSDVFTLRSSFKDDDNRLYFGGIRGVNYFYPRDLQKKTKEATLQIKEIEVLNQPAHILIPDQVQSGNTNVPMLNLKNNQSSFSFKFSAIGDILNPKFHYAYRLKGFNEDWINSRPERIATYTNIPAGEYTFEVKAGTKKGVYDIPVQQMAISIAPPFWNSWGAYIVYFLFMLFVGLGIRRWLLLRRKYFVESVIHKKEKELHDLKMNFFTKMSHEIQTPITLILSPLDEMLSWAEKNGNLLFKERIEIISYNAQRLSKIARELTLVRNKELNRLRLTVTENNLNQDIENITGSFKELARKKRIDFVINCPKNLSGVWYDRQKIEHAVYNLLSNAFKFTPHEGNIILNIVPINDKKSIKLSVRDSGSGIPQGELENIFELFYQSHSGKTAEEGTGIGLALSKEIIDLHHGKIDVESTEAEGTVFTITLPITEDAYQDDERITCSLPQEEIAENGHMENSVEFENDMPNAKTKTVLIVEDNYDLQMFLKELLSKDYNVIVAENGEEGFYYAKSNLPDIILSDVMMPLLDGVEMCKRLQKDELTKHIPIVLLTAKYSTNAKILGLKSGAIEYINKPFNTGELLLKIQNIISSKENIIQKYRKEVISHPEVGLEKSQNELFLENLVTQIDKRMKDPHLKMEDLAETLNMGYSSLYRKCQSVTGKSLVEFVRLLRLKKAAILITKYEHTISEAAFNTGFNDPKYLSKCFKNHFNKTPGKFKKEALEVGVEDYLKRYELEDV</sequence>
<keyword evidence="18" id="KW-1185">Reference proteome</keyword>
<dbReference type="Pfam" id="PF02518">
    <property type="entry name" value="HATPase_c"/>
    <property type="match status" value="1"/>
</dbReference>
<dbReference type="PROSITE" id="PS00041">
    <property type="entry name" value="HTH_ARAC_FAMILY_1"/>
    <property type="match status" value="1"/>
</dbReference>
<dbReference type="InterPro" id="IPR011123">
    <property type="entry name" value="Y_Y_Y"/>
</dbReference>
<feature type="domain" description="Response regulatory" evidence="16">
    <location>
        <begin position="1099"/>
        <end position="1214"/>
    </location>
</feature>
<dbReference type="PROSITE" id="PS01124">
    <property type="entry name" value="HTH_ARAC_FAMILY_2"/>
    <property type="match status" value="1"/>
</dbReference>
<dbReference type="Gene3D" id="3.30.565.10">
    <property type="entry name" value="Histidine kinase-like ATPase, C-terminal domain"/>
    <property type="match status" value="1"/>
</dbReference>
<accession>A0A1M6C9D9</accession>
<evidence type="ECO:0000256" key="3">
    <source>
        <dbReference type="ARBA" id="ARBA00022553"/>
    </source>
</evidence>
<dbReference type="CDD" id="cd00082">
    <property type="entry name" value="HisKA"/>
    <property type="match status" value="1"/>
</dbReference>
<dbReference type="InterPro" id="IPR036097">
    <property type="entry name" value="HisK_dim/P_sf"/>
</dbReference>
<evidence type="ECO:0000256" key="9">
    <source>
        <dbReference type="ARBA" id="ARBA00023015"/>
    </source>
</evidence>
<dbReference type="Gene3D" id="1.10.287.130">
    <property type="match status" value="1"/>
</dbReference>
<dbReference type="PANTHER" id="PTHR43547">
    <property type="entry name" value="TWO-COMPONENT HISTIDINE KINASE"/>
    <property type="match status" value="1"/>
</dbReference>
<dbReference type="GO" id="GO:0000155">
    <property type="term" value="F:phosphorelay sensor kinase activity"/>
    <property type="evidence" value="ECO:0007669"/>
    <property type="project" value="InterPro"/>
</dbReference>
<feature type="transmembrane region" description="Helical" evidence="13">
    <location>
        <begin position="788"/>
        <end position="805"/>
    </location>
</feature>
<dbReference type="SUPFAM" id="SSF55874">
    <property type="entry name" value="ATPase domain of HSP90 chaperone/DNA topoisomerase II/histidine kinase"/>
    <property type="match status" value="1"/>
</dbReference>
<evidence type="ECO:0000259" key="16">
    <source>
        <dbReference type="PROSITE" id="PS50110"/>
    </source>
</evidence>
<dbReference type="EC" id="2.7.13.3" evidence="2"/>
<evidence type="ECO:0000259" key="14">
    <source>
        <dbReference type="PROSITE" id="PS01124"/>
    </source>
</evidence>
<feature type="modified residue" description="4-aspartylphosphate" evidence="12">
    <location>
        <position position="1147"/>
    </location>
</feature>
<dbReference type="GO" id="GO:0003700">
    <property type="term" value="F:DNA-binding transcription factor activity"/>
    <property type="evidence" value="ECO:0007669"/>
    <property type="project" value="InterPro"/>
</dbReference>
<keyword evidence="8" id="KW-0902">Two-component regulatory system</keyword>
<dbReference type="Pfam" id="PF07495">
    <property type="entry name" value="Y_Y_Y"/>
    <property type="match status" value="1"/>
</dbReference>
<dbReference type="InterPro" id="IPR005467">
    <property type="entry name" value="His_kinase_dom"/>
</dbReference>
<dbReference type="OrthoDB" id="358279at2"/>
<dbReference type="SMART" id="SM00387">
    <property type="entry name" value="HATPase_c"/>
    <property type="match status" value="1"/>
</dbReference>
<keyword evidence="13" id="KW-0472">Membrane</keyword>
<evidence type="ECO:0000256" key="1">
    <source>
        <dbReference type="ARBA" id="ARBA00000085"/>
    </source>
</evidence>